<dbReference type="InterPro" id="IPR051149">
    <property type="entry name" value="Spindly/BICDR_Dynein_Adapter"/>
</dbReference>
<organism evidence="4 5">
    <name type="scientific">Basidiobolus ranarum</name>
    <dbReference type="NCBI Taxonomy" id="34480"/>
    <lineage>
        <taxon>Eukaryota</taxon>
        <taxon>Fungi</taxon>
        <taxon>Fungi incertae sedis</taxon>
        <taxon>Zoopagomycota</taxon>
        <taxon>Entomophthoromycotina</taxon>
        <taxon>Basidiobolomycetes</taxon>
        <taxon>Basidiobolales</taxon>
        <taxon>Basidiobolaceae</taxon>
        <taxon>Basidiobolus</taxon>
    </lineage>
</organism>
<evidence type="ECO:0000256" key="3">
    <source>
        <dbReference type="SAM" id="MobiDB-lite"/>
    </source>
</evidence>
<feature type="region of interest" description="Disordered" evidence="3">
    <location>
        <begin position="121"/>
        <end position="143"/>
    </location>
</feature>
<evidence type="ECO:0000256" key="1">
    <source>
        <dbReference type="ARBA" id="ARBA00023054"/>
    </source>
</evidence>
<reference evidence="4 5" key="1">
    <citation type="submission" date="2023-04" db="EMBL/GenBank/DDBJ databases">
        <title>Genome of Basidiobolus ranarum AG-B5.</title>
        <authorList>
            <person name="Stajich J.E."/>
            <person name="Carter-House D."/>
            <person name="Gryganskyi A."/>
        </authorList>
    </citation>
    <scope>NUCLEOTIDE SEQUENCE [LARGE SCALE GENOMIC DNA]</scope>
    <source>
        <strain evidence="4 5">AG-B5</strain>
    </source>
</reference>
<keyword evidence="5" id="KW-1185">Reference proteome</keyword>
<feature type="coiled-coil region" evidence="2">
    <location>
        <begin position="86"/>
        <end position="113"/>
    </location>
</feature>
<proteinExistence type="predicted"/>
<dbReference type="PANTHER" id="PTHR32123">
    <property type="entry name" value="BICD FAMILY-LIKE CARGO ADAPTER"/>
    <property type="match status" value="1"/>
</dbReference>
<comment type="caution">
    <text evidence="4">The sequence shown here is derived from an EMBL/GenBank/DDBJ whole genome shotgun (WGS) entry which is preliminary data.</text>
</comment>
<dbReference type="PANTHER" id="PTHR32123:SF9">
    <property type="entry name" value="PROTEIN SPINDLY"/>
    <property type="match status" value="1"/>
</dbReference>
<evidence type="ECO:0000313" key="4">
    <source>
        <dbReference type="EMBL" id="KAK9762973.1"/>
    </source>
</evidence>
<protein>
    <submittedName>
        <fullName evidence="4">Uncharacterized protein</fullName>
    </submittedName>
</protein>
<evidence type="ECO:0000313" key="5">
    <source>
        <dbReference type="Proteomes" id="UP001479436"/>
    </source>
</evidence>
<feature type="region of interest" description="Disordered" evidence="3">
    <location>
        <begin position="207"/>
        <end position="244"/>
    </location>
</feature>
<accession>A0ABR2WN67</accession>
<feature type="compositionally biased region" description="Low complexity" evidence="3">
    <location>
        <begin position="223"/>
        <end position="233"/>
    </location>
</feature>
<gene>
    <name evidence="4" type="ORF">K7432_010763</name>
</gene>
<dbReference type="EMBL" id="JASJQH010000766">
    <property type="protein sequence ID" value="KAK9762973.1"/>
    <property type="molecule type" value="Genomic_DNA"/>
</dbReference>
<dbReference type="Proteomes" id="UP001479436">
    <property type="component" value="Unassembled WGS sequence"/>
</dbReference>
<keyword evidence="1 2" id="KW-0175">Coiled coil</keyword>
<name>A0ABR2WN67_9FUNG</name>
<sequence length="515" mass="58623">MNTFPVASPESTVDALLALPVENSIAPMMSPASPSKHSHRASLGRFTKNEIQKLLREAYALIMEKDRELTLAAKLRNHVIEENDILQEKYSELVEYVQQLNSLNEKLIQDNDNGTMLSTKYELSPASLPPRLRSTPKRNNSRYDEQDTIISLEQMNQDLQQKFDNALHENDHIRKNGNRRIRKLEHEVEQLRLELEHACQSVQDLENQNHNLSSRSREDQRSRSSSQQSNRSNSPKETHQQTEDEVVDILITKITELEKLNDNIFSLKSHLEQKLESAMYQLEDAAMQVKDLEDTARDYNELQSAFERQSMHVAELSQSVEDQRSWIQNIFGQFSPRSVSGVLSPTASPLGSMLRSPNRSSFLGSSGYTPSPSIRRKGTLLNELESEWFIQTTPTHSISNTVMTPRTIAHSGYIASTPIAGRTPLGSYQSPTSPIPFHNDYLRSIFNGDESKELLEESSEEEDSEEVMPRRGLFGWVGRLVKYLVKSILKWCRFLFFLSMAVVIAIYRGPDGAAL</sequence>
<evidence type="ECO:0000256" key="2">
    <source>
        <dbReference type="SAM" id="Coils"/>
    </source>
</evidence>
<feature type="coiled-coil region" evidence="2">
    <location>
        <begin position="268"/>
        <end position="309"/>
    </location>
</feature>